<sequence length="45" mass="4982">MGLSSLVPKSENYILLYYSKPAQSVKKTRKAAGHCPVGLQYILDI</sequence>
<dbReference type="EMBL" id="AGCK01000244">
    <property type="protein sequence ID" value="EHM43070.1"/>
    <property type="molecule type" value="Genomic_DNA"/>
</dbReference>
<evidence type="ECO:0000313" key="1">
    <source>
        <dbReference type="EMBL" id="EHM43070.1"/>
    </source>
</evidence>
<comment type="caution">
    <text evidence="1">The sequence shown here is derived from an EMBL/GenBank/DDBJ whole genome shotgun (WGS) entry which is preliminary data.</text>
</comment>
<name>G9YU28_FLAPL</name>
<dbReference type="HOGENOM" id="CLU_3200111_0_0_9"/>
<evidence type="ECO:0000313" key="2">
    <source>
        <dbReference type="Proteomes" id="UP000004459"/>
    </source>
</evidence>
<dbReference type="AlphaFoldDB" id="G9YU28"/>
<proteinExistence type="predicted"/>
<accession>G9YU28</accession>
<dbReference type="Proteomes" id="UP000004459">
    <property type="component" value="Unassembled WGS sequence"/>
</dbReference>
<reference evidence="1 2" key="1">
    <citation type="submission" date="2011-08" db="EMBL/GenBank/DDBJ databases">
        <authorList>
            <person name="Weinstock G."/>
            <person name="Sodergren E."/>
            <person name="Clifton S."/>
            <person name="Fulton L."/>
            <person name="Fulton B."/>
            <person name="Courtney L."/>
            <person name="Fronick C."/>
            <person name="Harrison M."/>
            <person name="Strong C."/>
            <person name="Farmer C."/>
            <person name="Delahaunty K."/>
            <person name="Markovic C."/>
            <person name="Hall O."/>
            <person name="Minx P."/>
            <person name="Tomlinson C."/>
            <person name="Mitreva M."/>
            <person name="Hou S."/>
            <person name="Chen J."/>
            <person name="Wollam A."/>
            <person name="Pepin K.H."/>
            <person name="Johnson M."/>
            <person name="Bhonagiri V."/>
            <person name="Zhang X."/>
            <person name="Suruliraj S."/>
            <person name="Warren W."/>
            <person name="Chinwalla A."/>
            <person name="Mardis E.R."/>
            <person name="Wilson R.K."/>
        </authorList>
    </citation>
    <scope>NUCLEOTIDE SEQUENCE [LARGE SCALE GENOMIC DNA]</scope>
    <source>
        <strain evidence="1 2">ATCC 29863</strain>
    </source>
</reference>
<protein>
    <submittedName>
        <fullName evidence="1">Uncharacterized protein</fullName>
    </submittedName>
</protein>
<gene>
    <name evidence="1" type="ORF">HMPREF0372_03041</name>
</gene>
<organism evidence="1 2">
    <name type="scientific">Flavonifractor plautii ATCC 29863</name>
    <dbReference type="NCBI Taxonomy" id="411475"/>
    <lineage>
        <taxon>Bacteria</taxon>
        <taxon>Bacillati</taxon>
        <taxon>Bacillota</taxon>
        <taxon>Clostridia</taxon>
        <taxon>Eubacteriales</taxon>
        <taxon>Oscillospiraceae</taxon>
        <taxon>Flavonifractor</taxon>
    </lineage>
</organism>